<dbReference type="EMBL" id="GL377692">
    <property type="protein sequence ID" value="EFJ06887.1"/>
    <property type="molecule type" value="Genomic_DNA"/>
</dbReference>
<dbReference type="Gramene" id="EFJ06887">
    <property type="protein sequence ID" value="EFJ06887"/>
    <property type="gene ID" value="SELMODRAFT_430253"/>
</dbReference>
<dbReference type="eggNOG" id="KOG2726">
    <property type="taxonomic scope" value="Eukaryota"/>
</dbReference>
<dbReference type="Gene3D" id="3.60.10.10">
    <property type="entry name" value="Endonuclease/exonuclease/phosphatase"/>
    <property type="match status" value="1"/>
</dbReference>
<feature type="domain" description="Prokaryotic-type class I peptide chain release factors" evidence="2">
    <location>
        <begin position="189"/>
        <end position="205"/>
    </location>
</feature>
<evidence type="ECO:0000313" key="3">
    <source>
        <dbReference type="EMBL" id="EFJ06887.1"/>
    </source>
</evidence>
<comment type="similarity">
    <text evidence="1">Belongs to the prokaryotic/mitochondrial release factor family.</text>
</comment>
<dbReference type="PANTHER" id="PTHR43116:SF3">
    <property type="entry name" value="CLASS I PEPTIDE CHAIN RELEASE FACTOR"/>
    <property type="match status" value="1"/>
</dbReference>
<reference evidence="3 4" key="1">
    <citation type="journal article" date="2011" name="Science">
        <title>The Selaginella genome identifies genetic changes associated with the evolution of vascular plants.</title>
        <authorList>
            <person name="Banks J.A."/>
            <person name="Nishiyama T."/>
            <person name="Hasebe M."/>
            <person name="Bowman J.L."/>
            <person name="Gribskov M."/>
            <person name="dePamphilis C."/>
            <person name="Albert V.A."/>
            <person name="Aono N."/>
            <person name="Aoyama T."/>
            <person name="Ambrose B.A."/>
            <person name="Ashton N.W."/>
            <person name="Axtell M.J."/>
            <person name="Barker E."/>
            <person name="Barker M.S."/>
            <person name="Bennetzen J.L."/>
            <person name="Bonawitz N.D."/>
            <person name="Chapple C."/>
            <person name="Cheng C."/>
            <person name="Correa L.G."/>
            <person name="Dacre M."/>
            <person name="DeBarry J."/>
            <person name="Dreyer I."/>
            <person name="Elias M."/>
            <person name="Engstrom E.M."/>
            <person name="Estelle M."/>
            <person name="Feng L."/>
            <person name="Finet C."/>
            <person name="Floyd S.K."/>
            <person name="Frommer W.B."/>
            <person name="Fujita T."/>
            <person name="Gramzow L."/>
            <person name="Gutensohn M."/>
            <person name="Harholt J."/>
            <person name="Hattori M."/>
            <person name="Heyl A."/>
            <person name="Hirai T."/>
            <person name="Hiwatashi Y."/>
            <person name="Ishikawa M."/>
            <person name="Iwata M."/>
            <person name="Karol K.G."/>
            <person name="Koehler B."/>
            <person name="Kolukisaoglu U."/>
            <person name="Kubo M."/>
            <person name="Kurata T."/>
            <person name="Lalonde S."/>
            <person name="Li K."/>
            <person name="Li Y."/>
            <person name="Litt A."/>
            <person name="Lyons E."/>
            <person name="Manning G."/>
            <person name="Maruyama T."/>
            <person name="Michael T.P."/>
            <person name="Mikami K."/>
            <person name="Miyazaki S."/>
            <person name="Morinaga S."/>
            <person name="Murata T."/>
            <person name="Mueller-Roeber B."/>
            <person name="Nelson D.R."/>
            <person name="Obara M."/>
            <person name="Oguri Y."/>
            <person name="Olmstead R.G."/>
            <person name="Onodera N."/>
            <person name="Petersen B.L."/>
            <person name="Pils B."/>
            <person name="Prigge M."/>
            <person name="Rensing S.A."/>
            <person name="Riano-Pachon D.M."/>
            <person name="Roberts A.W."/>
            <person name="Sato Y."/>
            <person name="Scheller H.V."/>
            <person name="Schulz B."/>
            <person name="Schulz C."/>
            <person name="Shakirov E.V."/>
            <person name="Shibagaki N."/>
            <person name="Shinohara N."/>
            <person name="Shippen D.E."/>
            <person name="Soerensen I."/>
            <person name="Sotooka R."/>
            <person name="Sugimoto N."/>
            <person name="Sugita M."/>
            <person name="Sumikawa N."/>
            <person name="Tanurdzic M."/>
            <person name="Theissen G."/>
            <person name="Ulvskov P."/>
            <person name="Wakazuki S."/>
            <person name="Weng J.K."/>
            <person name="Willats W.W."/>
            <person name="Wipf D."/>
            <person name="Wolf P.G."/>
            <person name="Yang L."/>
            <person name="Zimmer A.D."/>
            <person name="Zhu Q."/>
            <person name="Mitros T."/>
            <person name="Hellsten U."/>
            <person name="Loque D."/>
            <person name="Otillar R."/>
            <person name="Salamov A."/>
            <person name="Schmutz J."/>
            <person name="Shapiro H."/>
            <person name="Lindquist E."/>
            <person name="Lucas S."/>
            <person name="Rokhsar D."/>
            <person name="Grigoriev I.V."/>
        </authorList>
    </citation>
    <scope>NUCLEOTIDE SEQUENCE [LARGE SCALE GENOMIC DNA]</scope>
</reference>
<accession>D8T8U3</accession>
<dbReference type="Gene3D" id="3.30.70.1660">
    <property type="match status" value="1"/>
</dbReference>
<name>D8T8U3_SELML</name>
<protein>
    <recommendedName>
        <fullName evidence="2">Prokaryotic-type class I peptide chain release factors domain-containing protein</fullName>
    </recommendedName>
</protein>
<dbReference type="KEGG" id="smo:SELMODRAFT_430253"/>
<dbReference type="AlphaFoldDB" id="D8T8U3"/>
<evidence type="ECO:0000313" key="4">
    <source>
        <dbReference type="Proteomes" id="UP000001514"/>
    </source>
</evidence>
<dbReference type="Pfam" id="PF03462">
    <property type="entry name" value="PCRF"/>
    <property type="match status" value="1"/>
</dbReference>
<evidence type="ECO:0000256" key="1">
    <source>
        <dbReference type="ARBA" id="ARBA00010835"/>
    </source>
</evidence>
<dbReference type="STRING" id="88036.D8T8U3"/>
<dbReference type="GO" id="GO:0003747">
    <property type="term" value="F:translation release factor activity"/>
    <property type="evidence" value="ECO:0007669"/>
    <property type="project" value="InterPro"/>
</dbReference>
<evidence type="ECO:0000259" key="2">
    <source>
        <dbReference type="PROSITE" id="PS00745"/>
    </source>
</evidence>
<dbReference type="InterPro" id="IPR005139">
    <property type="entry name" value="PCRF"/>
</dbReference>
<dbReference type="PANTHER" id="PTHR43116">
    <property type="entry name" value="PEPTIDE CHAIN RELEASE FACTOR 2"/>
    <property type="match status" value="1"/>
</dbReference>
<dbReference type="SUPFAM" id="SSF56219">
    <property type="entry name" value="DNase I-like"/>
    <property type="match status" value="1"/>
</dbReference>
<proteinExistence type="inferred from homology"/>
<dbReference type="HOGENOM" id="CLU_419447_0_0_1"/>
<dbReference type="InParanoid" id="D8T8U3"/>
<gene>
    <name evidence="3" type="ORF">SELMODRAFT_430253</name>
</gene>
<dbReference type="Gene3D" id="3.30.160.20">
    <property type="match status" value="1"/>
</dbReference>
<dbReference type="GO" id="GO:0005737">
    <property type="term" value="C:cytoplasm"/>
    <property type="evidence" value="ECO:0007669"/>
    <property type="project" value="UniProtKB-ARBA"/>
</dbReference>
<dbReference type="SUPFAM" id="SSF75620">
    <property type="entry name" value="Release factor"/>
    <property type="match status" value="2"/>
</dbReference>
<organism evidence="4">
    <name type="scientific">Selaginella moellendorffii</name>
    <name type="common">Spikemoss</name>
    <dbReference type="NCBI Taxonomy" id="88036"/>
    <lineage>
        <taxon>Eukaryota</taxon>
        <taxon>Viridiplantae</taxon>
        <taxon>Streptophyta</taxon>
        <taxon>Embryophyta</taxon>
        <taxon>Tracheophyta</taxon>
        <taxon>Lycopodiopsida</taxon>
        <taxon>Selaginellales</taxon>
        <taxon>Selaginellaceae</taxon>
        <taxon>Selaginella</taxon>
    </lineage>
</organism>
<dbReference type="InterPro" id="IPR045853">
    <property type="entry name" value="Pep_chain_release_fac_I_sf"/>
</dbReference>
<sequence length="654" mass="72792">MYVKQRIYRLIVRQSPSTLKTSFTGVEMMLEESEIEAEIPEKDLEIIWRQTRAELREKPRRRCQGGVGAANKKLRLPSLQDLRTNTETSDISVIMGGNLEPLLTAYLMSKQSSAGSSPGEEAGIKSATLEIDGRYAYGYISGEKGTHRLVRQLPFNSKGLRQTSFAGVEVMHVRTKLNSTQPGQATLCRSGGKGGQNVNMVETAVRVTHIPTGIALRCSEKRSQLQNKIKAIVLLKSKLLVILEDQRAAEIKEIRGDVVKAEWGQQIRNYVFHPYKLVMDLRTNVETSDISGIMDGKLEPLLTAYLMSKQSSSSPVPVQELTADIATAISESFFSCTRTVKKGCLGYCFALLDWVETLRFRTFLHPWNRNKAHCWSGVATFCKVECGNNVALPVAAEEGFTGPLTSARAGEGDKEFWLGSYDPVLTVEGFTRQELLDLDNEGRCIVTDHGHFVLFNIYGPNVGCGDAERQDFKLKVLQHVHFNMSRQWLTSLLVSEGGAFSDAFRVFHPERAEAYWSQACLTTAVALIMFLLPVPALDIVGLLMDRMTIVPVTDLQSVEQICVTFFSSFKRSELKHLPSIPPHEAPLDLCLSFAVVSKVSFLLVPLLLISAPGFVLSPPPLESTSVGNRLCFILSSSSRLGEYRQGRRRQSYLR</sequence>
<dbReference type="InterPro" id="IPR036691">
    <property type="entry name" value="Endo/exonu/phosph_ase_sf"/>
</dbReference>
<keyword evidence="4" id="KW-1185">Reference proteome</keyword>
<dbReference type="Pfam" id="PF00472">
    <property type="entry name" value="RF-1"/>
    <property type="match status" value="1"/>
</dbReference>
<dbReference type="InterPro" id="IPR000352">
    <property type="entry name" value="Pep_chain_release_fac_I"/>
</dbReference>
<dbReference type="PROSITE" id="PS00745">
    <property type="entry name" value="RF_PROK_I"/>
    <property type="match status" value="1"/>
</dbReference>
<dbReference type="eggNOG" id="KOG1294">
    <property type="taxonomic scope" value="Eukaryota"/>
</dbReference>
<dbReference type="Proteomes" id="UP000001514">
    <property type="component" value="Unassembled WGS sequence"/>
</dbReference>